<feature type="compositionally biased region" description="Basic and acidic residues" evidence="1">
    <location>
        <begin position="16"/>
        <end position="25"/>
    </location>
</feature>
<evidence type="ECO:0000256" key="1">
    <source>
        <dbReference type="SAM" id="MobiDB-lite"/>
    </source>
</evidence>
<evidence type="ECO:0000313" key="2">
    <source>
        <dbReference type="EMBL" id="KAH3818565.1"/>
    </source>
</evidence>
<feature type="compositionally biased region" description="Basic residues" evidence="1">
    <location>
        <begin position="1"/>
        <end position="11"/>
    </location>
</feature>
<accession>A0A9D4GNP1</accession>
<comment type="caution">
    <text evidence="2">The sequence shown here is derived from an EMBL/GenBank/DDBJ whole genome shotgun (WGS) entry which is preliminary data.</text>
</comment>
<reference evidence="2" key="2">
    <citation type="submission" date="2020-11" db="EMBL/GenBank/DDBJ databases">
        <authorList>
            <person name="McCartney M.A."/>
            <person name="Auch B."/>
            <person name="Kono T."/>
            <person name="Mallez S."/>
            <person name="Becker A."/>
            <person name="Gohl D.M."/>
            <person name="Silverstein K.A.T."/>
            <person name="Koren S."/>
            <person name="Bechman K.B."/>
            <person name="Herman A."/>
            <person name="Abrahante J.E."/>
            <person name="Garbe J."/>
        </authorList>
    </citation>
    <scope>NUCLEOTIDE SEQUENCE</scope>
    <source>
        <strain evidence="2">Duluth1</strain>
        <tissue evidence="2">Whole animal</tissue>
    </source>
</reference>
<reference evidence="2" key="1">
    <citation type="journal article" date="2019" name="bioRxiv">
        <title>The Genome of the Zebra Mussel, Dreissena polymorpha: A Resource for Invasive Species Research.</title>
        <authorList>
            <person name="McCartney M.A."/>
            <person name="Auch B."/>
            <person name="Kono T."/>
            <person name="Mallez S."/>
            <person name="Zhang Y."/>
            <person name="Obille A."/>
            <person name="Becker A."/>
            <person name="Abrahante J.E."/>
            <person name="Garbe J."/>
            <person name="Badalamenti J.P."/>
            <person name="Herman A."/>
            <person name="Mangelson H."/>
            <person name="Liachko I."/>
            <person name="Sullivan S."/>
            <person name="Sone E.D."/>
            <person name="Koren S."/>
            <person name="Silverstein K.A.T."/>
            <person name="Beckman K.B."/>
            <person name="Gohl D.M."/>
        </authorList>
    </citation>
    <scope>NUCLEOTIDE SEQUENCE</scope>
    <source>
        <strain evidence="2">Duluth1</strain>
        <tissue evidence="2">Whole animal</tissue>
    </source>
</reference>
<protein>
    <submittedName>
        <fullName evidence="2">Uncharacterized protein</fullName>
    </submittedName>
</protein>
<keyword evidence="3" id="KW-1185">Reference proteome</keyword>
<sequence length="147" mass="16876">MKQTQKWKKGNTPKQSTREVRCSRDSDETNIINKQECSEYKERKDFENKKGNKRHELFSKLLNELNVCKTYMTLKKKCQTIDLSEYELTCKDISFSSQPDLDADFYALENMPDDIPSVADRCPCIVKVKADGNCLPSCGSVFAFGQP</sequence>
<proteinExistence type="predicted"/>
<name>A0A9D4GNP1_DREPO</name>
<dbReference type="Proteomes" id="UP000828390">
    <property type="component" value="Unassembled WGS sequence"/>
</dbReference>
<dbReference type="EMBL" id="JAIWYP010000005">
    <property type="protein sequence ID" value="KAH3818565.1"/>
    <property type="molecule type" value="Genomic_DNA"/>
</dbReference>
<feature type="region of interest" description="Disordered" evidence="1">
    <location>
        <begin position="1"/>
        <end position="25"/>
    </location>
</feature>
<dbReference type="AlphaFoldDB" id="A0A9D4GNP1"/>
<organism evidence="2 3">
    <name type="scientific">Dreissena polymorpha</name>
    <name type="common">Zebra mussel</name>
    <name type="synonym">Mytilus polymorpha</name>
    <dbReference type="NCBI Taxonomy" id="45954"/>
    <lineage>
        <taxon>Eukaryota</taxon>
        <taxon>Metazoa</taxon>
        <taxon>Spiralia</taxon>
        <taxon>Lophotrochozoa</taxon>
        <taxon>Mollusca</taxon>
        <taxon>Bivalvia</taxon>
        <taxon>Autobranchia</taxon>
        <taxon>Heteroconchia</taxon>
        <taxon>Euheterodonta</taxon>
        <taxon>Imparidentia</taxon>
        <taxon>Neoheterodontei</taxon>
        <taxon>Myida</taxon>
        <taxon>Dreissenoidea</taxon>
        <taxon>Dreissenidae</taxon>
        <taxon>Dreissena</taxon>
    </lineage>
</organism>
<gene>
    <name evidence="2" type="ORF">DPMN_120286</name>
</gene>
<evidence type="ECO:0000313" key="3">
    <source>
        <dbReference type="Proteomes" id="UP000828390"/>
    </source>
</evidence>